<organism evidence="1">
    <name type="scientific">Myoviridae sp. ctA4D8</name>
    <dbReference type="NCBI Taxonomy" id="2823535"/>
    <lineage>
        <taxon>Viruses</taxon>
        <taxon>Duplodnaviria</taxon>
        <taxon>Heunggongvirae</taxon>
        <taxon>Uroviricota</taxon>
        <taxon>Caudoviricetes</taxon>
    </lineage>
</organism>
<name>A0A8S5L6J2_9CAUD</name>
<dbReference type="EMBL" id="BK014643">
    <property type="protein sequence ID" value="DAD65427.1"/>
    <property type="molecule type" value="Genomic_DNA"/>
</dbReference>
<evidence type="ECO:0000313" key="1">
    <source>
        <dbReference type="EMBL" id="DAD65427.1"/>
    </source>
</evidence>
<sequence length="29" mass="3608">MSPSDINPVDILNYFLRNYHIYLYFRKSK</sequence>
<accession>A0A8S5L6J2</accession>
<proteinExistence type="predicted"/>
<protein>
    <submittedName>
        <fullName evidence="1">Uncharacterized protein</fullName>
    </submittedName>
</protein>
<reference evidence="1" key="1">
    <citation type="journal article" date="2021" name="Proc. Natl. Acad. Sci. U.S.A.">
        <title>A Catalog of Tens of Thousands of Viruses from Human Metagenomes Reveals Hidden Associations with Chronic Diseases.</title>
        <authorList>
            <person name="Tisza M.J."/>
            <person name="Buck C.B."/>
        </authorList>
    </citation>
    <scope>NUCLEOTIDE SEQUENCE</scope>
    <source>
        <strain evidence="1">CtA4D8</strain>
    </source>
</reference>